<dbReference type="OrthoDB" id="2023634at2"/>
<evidence type="ECO:0000259" key="1">
    <source>
        <dbReference type="Pfam" id="PF00534"/>
    </source>
</evidence>
<evidence type="ECO:0000313" key="4">
    <source>
        <dbReference type="Proteomes" id="UP000184035"/>
    </source>
</evidence>
<dbReference type="InterPro" id="IPR001296">
    <property type="entry name" value="Glyco_trans_1"/>
</dbReference>
<dbReference type="RefSeq" id="WP_072892390.1">
    <property type="nucleotide sequence ID" value="NZ_FQVM01000001.1"/>
</dbReference>
<dbReference type="PANTHER" id="PTHR12526">
    <property type="entry name" value="GLYCOSYLTRANSFERASE"/>
    <property type="match status" value="1"/>
</dbReference>
<gene>
    <name evidence="3" type="ORF">SAMN05443638_101238</name>
</gene>
<dbReference type="GO" id="GO:0016757">
    <property type="term" value="F:glycosyltransferase activity"/>
    <property type="evidence" value="ECO:0007669"/>
    <property type="project" value="InterPro"/>
</dbReference>
<organism evidence="3 4">
    <name type="scientific">Clostridium fallax</name>
    <dbReference type="NCBI Taxonomy" id="1533"/>
    <lineage>
        <taxon>Bacteria</taxon>
        <taxon>Bacillati</taxon>
        <taxon>Bacillota</taxon>
        <taxon>Clostridia</taxon>
        <taxon>Eubacteriales</taxon>
        <taxon>Clostridiaceae</taxon>
        <taxon>Clostridium</taxon>
    </lineage>
</organism>
<name>A0A1M4SYI8_9CLOT</name>
<reference evidence="3 4" key="1">
    <citation type="submission" date="2016-11" db="EMBL/GenBank/DDBJ databases">
        <authorList>
            <person name="Jaros S."/>
            <person name="Januszkiewicz K."/>
            <person name="Wedrychowicz H."/>
        </authorList>
    </citation>
    <scope>NUCLEOTIDE SEQUENCE [LARGE SCALE GENOMIC DNA]</scope>
    <source>
        <strain evidence="3 4">DSM 2631</strain>
    </source>
</reference>
<keyword evidence="3" id="KW-0808">Transferase</keyword>
<dbReference type="InterPro" id="IPR028098">
    <property type="entry name" value="Glyco_trans_4-like_N"/>
</dbReference>
<keyword evidence="4" id="KW-1185">Reference proteome</keyword>
<accession>A0A1M4SYI8</accession>
<dbReference type="CDD" id="cd03820">
    <property type="entry name" value="GT4_AmsD-like"/>
    <property type="match status" value="1"/>
</dbReference>
<dbReference type="STRING" id="1533.SAMN05443638_101238"/>
<feature type="domain" description="Glycosyl transferase family 1" evidence="1">
    <location>
        <begin position="176"/>
        <end position="338"/>
    </location>
</feature>
<dbReference type="Pfam" id="PF00534">
    <property type="entry name" value="Glycos_transf_1"/>
    <property type="match status" value="1"/>
</dbReference>
<evidence type="ECO:0000313" key="3">
    <source>
        <dbReference type="EMBL" id="SHE37255.1"/>
    </source>
</evidence>
<dbReference type="SUPFAM" id="SSF53756">
    <property type="entry name" value="UDP-Glycosyltransferase/glycogen phosphorylase"/>
    <property type="match status" value="1"/>
</dbReference>
<dbReference type="EMBL" id="FQVM01000001">
    <property type="protein sequence ID" value="SHE37255.1"/>
    <property type="molecule type" value="Genomic_DNA"/>
</dbReference>
<protein>
    <submittedName>
        <fullName evidence="3">Glycosyltransferase involved in cell wall bisynthesis</fullName>
    </submittedName>
</protein>
<evidence type="ECO:0000259" key="2">
    <source>
        <dbReference type="Pfam" id="PF13439"/>
    </source>
</evidence>
<proteinExistence type="predicted"/>
<dbReference type="Proteomes" id="UP000184035">
    <property type="component" value="Unassembled WGS sequence"/>
</dbReference>
<dbReference type="PANTHER" id="PTHR12526:SF630">
    <property type="entry name" value="GLYCOSYLTRANSFERASE"/>
    <property type="match status" value="1"/>
</dbReference>
<sequence>MKIAFFTNHINEIGGVERVICNLSNYFCDVYNYDVDVISFFPCERETPAFKFNDKVKLIYCNYKDENCNKITLHTKRIKKVRELFENKDYDYIISTNPFFNIYILKNDKYINSKVIACEHGKYDSIKNFWRKLTKYFYKRAYKTVFLSNEEVKLFKENSNLKNVISIPNGIEIDNDFKEDIKREKEIISVGRYCEEKAFHKLIDIFYKLSKRNSHWTLKIVGDGELKADISKMVKDYGLEDRVKLVPFDTNIKKYYKRASIFAMSSISEGFPMVLLEAMAEGLPCIAFNIKDCFEDMIKNNENGFLIEPFNEEKYVESLEKIINDENKLKEFSLNAKKNVEKYSLGNIAGIWKNLFEDKIGGV</sequence>
<dbReference type="Gene3D" id="3.40.50.2000">
    <property type="entry name" value="Glycogen Phosphorylase B"/>
    <property type="match status" value="2"/>
</dbReference>
<dbReference type="Pfam" id="PF13439">
    <property type="entry name" value="Glyco_transf_4"/>
    <property type="match status" value="1"/>
</dbReference>
<dbReference type="AlphaFoldDB" id="A0A1M4SYI8"/>
<feature type="domain" description="Glycosyltransferase subfamily 4-like N-terminal" evidence="2">
    <location>
        <begin position="13"/>
        <end position="174"/>
    </location>
</feature>